<feature type="chain" id="PRO_5032870199" description="Transporter" evidence="1">
    <location>
        <begin position="22"/>
        <end position="288"/>
    </location>
</feature>
<keyword evidence="1" id="KW-0732">Signal</keyword>
<dbReference type="Pfam" id="PF13557">
    <property type="entry name" value="Phenol_MetA_deg"/>
    <property type="match status" value="1"/>
</dbReference>
<name>A0A806KJ10_9BACT</name>
<proteinExistence type="predicted"/>
<accession>A0A806KJ10</accession>
<evidence type="ECO:0000313" key="2">
    <source>
        <dbReference type="EMBL" id="AGS53094.1"/>
    </source>
</evidence>
<reference evidence="2" key="1">
    <citation type="submission" date="2012-03" db="EMBL/GenBank/DDBJ databases">
        <title>Functional metagenomics reveals considerable lignocellulase gene clusters in the gut microbiome of a wood-feeding higher termite.</title>
        <authorList>
            <person name="Liu N."/>
        </authorList>
    </citation>
    <scope>NUCLEOTIDE SEQUENCE</scope>
</reference>
<dbReference type="InterPro" id="IPR025737">
    <property type="entry name" value="FApF"/>
</dbReference>
<dbReference type="EMBL" id="JQ844221">
    <property type="protein sequence ID" value="AGS53094.1"/>
    <property type="molecule type" value="Genomic_DNA"/>
</dbReference>
<evidence type="ECO:0008006" key="3">
    <source>
        <dbReference type="Google" id="ProtNLM"/>
    </source>
</evidence>
<organism evidence="2">
    <name type="scientific">uncultured bacterium contig00036</name>
    <dbReference type="NCBI Taxonomy" id="1181524"/>
    <lineage>
        <taxon>Bacteria</taxon>
        <taxon>environmental samples</taxon>
    </lineage>
</organism>
<sequence>MKRVFVLSFIVVALFHLPAYSIDTDPLDFVAGGPGTGVLGLYFGDWNSSQQYFDGSLIGNNSISSNYVVGTYVWFHNVGGRVVGTKIVIPVSNVSVFSQDGGTVSGSGVGDPTLVFPIWLVNKPEKRTYFGVIPRFQLPLGQYDKNNPINPGANRFTFALQPGFTTGLGTKKVSLDLVGDMQFFGKNNDLAGGGSLEQKPLFSMQTHLNYELGPGFTASIGAYKYIGGETKTGEEWNKDRTNTNTVIASLGYWITKQDNFQFQYRADVSPQNGAGFTGIQIRYLHVFF</sequence>
<protein>
    <recommendedName>
        <fullName evidence="3">Transporter</fullName>
    </recommendedName>
</protein>
<feature type="signal peptide" evidence="1">
    <location>
        <begin position="1"/>
        <end position="21"/>
    </location>
</feature>
<evidence type="ECO:0000256" key="1">
    <source>
        <dbReference type="SAM" id="SignalP"/>
    </source>
</evidence>
<dbReference type="AlphaFoldDB" id="A0A806KJ10"/>